<evidence type="ECO:0000313" key="2">
    <source>
        <dbReference type="EMBL" id="OQJ63043.1"/>
    </source>
</evidence>
<name>A0A225CKX1_9MICO</name>
<evidence type="ECO:0000256" key="1">
    <source>
        <dbReference type="SAM" id="MobiDB-lite"/>
    </source>
</evidence>
<feature type="compositionally biased region" description="Gly residues" evidence="1">
    <location>
        <begin position="70"/>
        <end position="86"/>
    </location>
</feature>
<comment type="caution">
    <text evidence="2">The sequence shown here is derived from an EMBL/GenBank/DDBJ whole genome shotgun (WGS) entry which is preliminary data.</text>
</comment>
<proteinExistence type="predicted"/>
<feature type="region of interest" description="Disordered" evidence="1">
    <location>
        <begin position="41"/>
        <end position="108"/>
    </location>
</feature>
<dbReference type="AlphaFoldDB" id="A0A225CKX1"/>
<feature type="compositionally biased region" description="Basic and acidic residues" evidence="1">
    <location>
        <begin position="13"/>
        <end position="25"/>
    </location>
</feature>
<reference evidence="2" key="1">
    <citation type="submission" date="2017-08" db="EMBL/GenBank/DDBJ databases">
        <title>Genomes of multiple Clavibacter strains from different subspecies.</title>
        <authorList>
            <person name="Yuan X.-K."/>
            <person name="Li X.-S."/>
            <person name="Nie J."/>
            <person name="De Boer S.H."/>
        </authorList>
    </citation>
    <scope>NUCLEOTIDE SEQUENCE [LARGE SCALE GENOMIC DNA]</scope>
    <source>
        <strain evidence="2">ATCC 33566</strain>
    </source>
</reference>
<protein>
    <submittedName>
        <fullName evidence="2">Uncharacterized protein</fullName>
    </submittedName>
</protein>
<organism evidence="2 3">
    <name type="scientific">Clavibacter tessellarius</name>
    <dbReference type="NCBI Taxonomy" id="31965"/>
    <lineage>
        <taxon>Bacteria</taxon>
        <taxon>Bacillati</taxon>
        <taxon>Actinomycetota</taxon>
        <taxon>Actinomycetes</taxon>
        <taxon>Micrococcales</taxon>
        <taxon>Microbacteriaceae</taxon>
        <taxon>Clavibacter</taxon>
    </lineage>
</organism>
<dbReference type="Proteomes" id="UP000215316">
    <property type="component" value="Unassembled WGS sequence"/>
</dbReference>
<sequence length="108" mass="10141">MDADVGDLLGGLPDERRAGGDPCRVRVDRCAGGEVDVDDLLDGDLPGEDVLRVGAPAHGGGDRGASAVEGGLGGVGGGGSGEQGAGDGDESGDGDPGGGASHPGPVAP</sequence>
<dbReference type="OrthoDB" id="9973901at2"/>
<keyword evidence="3" id="KW-1185">Reference proteome</keyword>
<feature type="region of interest" description="Disordered" evidence="1">
    <location>
        <begin position="1"/>
        <end position="25"/>
    </location>
</feature>
<dbReference type="EMBL" id="MZMQ01000001">
    <property type="protein sequence ID" value="OQJ63043.1"/>
    <property type="molecule type" value="Genomic_DNA"/>
</dbReference>
<accession>A0A225CKX1</accession>
<gene>
    <name evidence="2" type="ORF">B5P24_08585</name>
</gene>
<evidence type="ECO:0000313" key="3">
    <source>
        <dbReference type="Proteomes" id="UP000215316"/>
    </source>
</evidence>